<evidence type="ECO:0000313" key="1">
    <source>
        <dbReference type="EMBL" id="VDO61559.1"/>
    </source>
</evidence>
<dbReference type="AlphaFoldDB" id="A0A183LKT4"/>
<reference evidence="1 2" key="1">
    <citation type="submission" date="2018-11" db="EMBL/GenBank/DDBJ databases">
        <authorList>
            <consortium name="Pathogen Informatics"/>
        </authorList>
    </citation>
    <scope>NUCLEOTIDE SEQUENCE [LARGE SCALE GENOMIC DNA]</scope>
    <source>
        <strain evidence="1 2">Zambia</strain>
    </source>
</reference>
<proteinExistence type="predicted"/>
<dbReference type="EMBL" id="UZAI01001403">
    <property type="protein sequence ID" value="VDO61559.1"/>
    <property type="molecule type" value="Genomic_DNA"/>
</dbReference>
<keyword evidence="2" id="KW-1185">Reference proteome</keyword>
<dbReference type="Proteomes" id="UP000277204">
    <property type="component" value="Unassembled WGS sequence"/>
</dbReference>
<dbReference type="InterPro" id="IPR045609">
    <property type="entry name" value="DUF6451"/>
</dbReference>
<dbReference type="PANTHER" id="PTHR47027:SF25">
    <property type="entry name" value="REVERSE TRANSCRIPTASE DOMAIN-CONTAINING PROTEIN"/>
    <property type="match status" value="1"/>
</dbReference>
<evidence type="ECO:0000313" key="2">
    <source>
        <dbReference type="Proteomes" id="UP000277204"/>
    </source>
</evidence>
<protein>
    <submittedName>
        <fullName evidence="1">Uncharacterized protein</fullName>
    </submittedName>
</protein>
<gene>
    <name evidence="1" type="ORF">SMRZ_LOCUS4409</name>
</gene>
<sequence length="286" mass="33263">MKTSTSEGNCRIQWISKMQLDDLDFADDLALLSQTQQQMQEKTNGVAAASAAIGLNIHKGKSRILRYNTECTDPITIDGKYLEDVKTFTYLGSIIDEQGGSDADVKARIGKARAAYLQLRNIRNSKQLSNKTKVRIFNTNVKTVLLYGAETWRTTKAIIMKIQVLIINCLRKILQIRWPDTISNNVMWERTNQIPAEKEIKKKRWKWVGHTLRKAPKCVTRQALTWNPEEQRKRGRRKNTLRREMEIDMRKMNKNWMKLEKHAQDRVCWRILVSAYAPSRVTRVSK</sequence>
<dbReference type="Pfam" id="PF20049">
    <property type="entry name" value="DUF6451"/>
    <property type="match status" value="1"/>
</dbReference>
<organism evidence="1 2">
    <name type="scientific">Schistosoma margrebowiei</name>
    <dbReference type="NCBI Taxonomy" id="48269"/>
    <lineage>
        <taxon>Eukaryota</taxon>
        <taxon>Metazoa</taxon>
        <taxon>Spiralia</taxon>
        <taxon>Lophotrochozoa</taxon>
        <taxon>Platyhelminthes</taxon>
        <taxon>Trematoda</taxon>
        <taxon>Digenea</taxon>
        <taxon>Strigeidida</taxon>
        <taxon>Schistosomatoidea</taxon>
        <taxon>Schistosomatidae</taxon>
        <taxon>Schistosoma</taxon>
    </lineage>
</organism>
<dbReference type="PANTHER" id="PTHR47027">
    <property type="entry name" value="REVERSE TRANSCRIPTASE DOMAIN-CONTAINING PROTEIN"/>
    <property type="match status" value="1"/>
</dbReference>
<accession>A0A183LKT4</accession>
<name>A0A183LKT4_9TREM</name>